<evidence type="ECO:0000256" key="1">
    <source>
        <dbReference type="SAM" id="MobiDB-lite"/>
    </source>
</evidence>
<evidence type="ECO:0000313" key="2">
    <source>
        <dbReference type="EMBL" id="CEP09751.1"/>
    </source>
</evidence>
<evidence type="ECO:0000313" key="3">
    <source>
        <dbReference type="Proteomes" id="UP000054107"/>
    </source>
</evidence>
<dbReference type="Proteomes" id="UP000054107">
    <property type="component" value="Unassembled WGS sequence"/>
</dbReference>
<gene>
    <name evidence="2" type="primary">PARPA_03303.1 scaffold 7241</name>
</gene>
<name>A0A0B7MUK9_9FUNG</name>
<protein>
    <submittedName>
        <fullName evidence="2">Uncharacterized protein</fullName>
    </submittedName>
</protein>
<reference evidence="2 3" key="1">
    <citation type="submission" date="2014-09" db="EMBL/GenBank/DDBJ databases">
        <authorList>
            <person name="Ellenberger Sabrina"/>
        </authorList>
    </citation>
    <scope>NUCLEOTIDE SEQUENCE [LARGE SCALE GENOMIC DNA]</scope>
    <source>
        <strain evidence="2 3">CBS 412.66</strain>
    </source>
</reference>
<accession>A0A0B7MUK9</accession>
<dbReference type="OrthoDB" id="2263719at2759"/>
<dbReference type="GO" id="GO:0003676">
    <property type="term" value="F:nucleic acid binding"/>
    <property type="evidence" value="ECO:0007669"/>
    <property type="project" value="InterPro"/>
</dbReference>
<dbReference type="EMBL" id="LN722188">
    <property type="protein sequence ID" value="CEP09751.1"/>
    <property type="molecule type" value="Genomic_DNA"/>
</dbReference>
<dbReference type="Gene3D" id="3.30.420.10">
    <property type="entry name" value="Ribonuclease H-like superfamily/Ribonuclease H"/>
    <property type="match status" value="1"/>
</dbReference>
<organism evidence="2 3">
    <name type="scientific">Parasitella parasitica</name>
    <dbReference type="NCBI Taxonomy" id="35722"/>
    <lineage>
        <taxon>Eukaryota</taxon>
        <taxon>Fungi</taxon>
        <taxon>Fungi incertae sedis</taxon>
        <taxon>Mucoromycota</taxon>
        <taxon>Mucoromycotina</taxon>
        <taxon>Mucoromycetes</taxon>
        <taxon>Mucorales</taxon>
        <taxon>Mucorineae</taxon>
        <taxon>Mucoraceae</taxon>
        <taxon>Parasitella</taxon>
    </lineage>
</organism>
<sequence>MTINKRKQSQKNSNDREKPKEVKVLVKIQPRLESPTHSNAEAVQRIIFARYLSNKFADHKDWKKVIWTSSFRINDRKVWACMSFGGVGKIREQNFEYSTDDFDPPNYKTIAYVKVLETDIMKTLIAQNMRKKDCILQTDPNCTDSDGFAWIHSRRNAIGSCIFGWPENSMDLHPMTPIINLLKEQLGDNPTWGNIANVWNSIPVAQVKKSIERMPHRLNAVLQRQGQAIAKTYRTYCLTPEEYAMYLQHLNRFGGFTSIYSSFGAQ</sequence>
<proteinExistence type="predicted"/>
<dbReference type="AlphaFoldDB" id="A0A0B7MUK9"/>
<keyword evidence="3" id="KW-1185">Reference proteome</keyword>
<feature type="region of interest" description="Disordered" evidence="1">
    <location>
        <begin position="1"/>
        <end position="20"/>
    </location>
</feature>
<dbReference type="InterPro" id="IPR036397">
    <property type="entry name" value="RNaseH_sf"/>
</dbReference>